<dbReference type="InterPro" id="IPR011011">
    <property type="entry name" value="Znf_FYVE_PHD"/>
</dbReference>
<dbReference type="GO" id="GO:0098982">
    <property type="term" value="C:GABA-ergic synapse"/>
    <property type="evidence" value="ECO:0007669"/>
    <property type="project" value="TreeGrafter"/>
</dbReference>
<feature type="domain" description="FYVE-type" evidence="9">
    <location>
        <begin position="173"/>
        <end position="223"/>
    </location>
</feature>
<dbReference type="Gene3D" id="3.30.40.10">
    <property type="entry name" value="Zinc/RING finger domain, C3HC4 (zinc finger)"/>
    <property type="match status" value="1"/>
</dbReference>
<comment type="caution">
    <text evidence="10">The sequence shown here is derived from an EMBL/GenBank/DDBJ whole genome shotgun (WGS) entry which is preliminary data.</text>
</comment>
<feature type="compositionally biased region" description="Low complexity" evidence="6">
    <location>
        <begin position="87"/>
        <end position="108"/>
    </location>
</feature>
<keyword evidence="1" id="KW-0479">Metal-binding</keyword>
<keyword evidence="5" id="KW-0175">Coiled coil</keyword>
<feature type="region of interest" description="Disordered" evidence="6">
    <location>
        <begin position="229"/>
        <end position="257"/>
    </location>
</feature>
<dbReference type="InterPro" id="IPR052098">
    <property type="entry name" value="Presynaptic_Scaffold_Bsn/Pclo"/>
</dbReference>
<dbReference type="PROSITE" id="PS50004">
    <property type="entry name" value="C2"/>
    <property type="match status" value="1"/>
</dbReference>
<dbReference type="SUPFAM" id="SSF49562">
    <property type="entry name" value="C2 domain (Calcium/lipid-binding domain, CaLB)"/>
    <property type="match status" value="1"/>
</dbReference>
<feature type="region of interest" description="Disordered" evidence="6">
    <location>
        <begin position="748"/>
        <end position="783"/>
    </location>
</feature>
<feature type="region of interest" description="Disordered" evidence="6">
    <location>
        <begin position="604"/>
        <end position="624"/>
    </location>
</feature>
<dbReference type="GO" id="GO:0098882">
    <property type="term" value="F:structural constituent of presynaptic active zone"/>
    <property type="evidence" value="ECO:0007669"/>
    <property type="project" value="TreeGrafter"/>
</dbReference>
<dbReference type="EMBL" id="BMAW01059208">
    <property type="protein sequence ID" value="GFT20041.1"/>
    <property type="molecule type" value="Genomic_DNA"/>
</dbReference>
<feature type="region of interest" description="Disordered" evidence="6">
    <location>
        <begin position="309"/>
        <end position="335"/>
    </location>
</feature>
<evidence type="ECO:0000256" key="6">
    <source>
        <dbReference type="SAM" id="MobiDB-lite"/>
    </source>
</evidence>
<feature type="region of interest" description="Disordered" evidence="6">
    <location>
        <begin position="801"/>
        <end position="830"/>
    </location>
</feature>
<feature type="region of interest" description="Disordered" evidence="6">
    <location>
        <begin position="381"/>
        <end position="407"/>
    </location>
</feature>
<feature type="region of interest" description="Disordered" evidence="6">
    <location>
        <begin position="1507"/>
        <end position="1615"/>
    </location>
</feature>
<dbReference type="InterPro" id="IPR000008">
    <property type="entry name" value="C2_dom"/>
</dbReference>
<evidence type="ECO:0000259" key="8">
    <source>
        <dbReference type="PROSITE" id="PS50106"/>
    </source>
</evidence>
<evidence type="ECO:0000259" key="9">
    <source>
        <dbReference type="PROSITE" id="PS50178"/>
    </source>
</evidence>
<gene>
    <name evidence="10" type="primary">PCLO</name>
    <name evidence="10" type="ORF">NPIL_60331</name>
</gene>
<feature type="domain" description="PDZ" evidence="8">
    <location>
        <begin position="1407"/>
        <end position="1501"/>
    </location>
</feature>
<accession>A0A8X6NLK9</accession>
<feature type="region of interest" description="Disordered" evidence="6">
    <location>
        <begin position="859"/>
        <end position="885"/>
    </location>
</feature>
<dbReference type="Proteomes" id="UP000887013">
    <property type="component" value="Unassembled WGS sequence"/>
</dbReference>
<feature type="compositionally biased region" description="Low complexity" evidence="6">
    <location>
        <begin position="383"/>
        <end position="398"/>
    </location>
</feature>
<dbReference type="Pfam" id="PF00168">
    <property type="entry name" value="C2"/>
    <property type="match status" value="1"/>
</dbReference>
<keyword evidence="2 4" id="KW-0863">Zinc-finger</keyword>
<dbReference type="PROSITE" id="PS50178">
    <property type="entry name" value="ZF_FYVE"/>
    <property type="match status" value="1"/>
</dbReference>
<dbReference type="InterPro" id="IPR035892">
    <property type="entry name" value="C2_domain_sf"/>
</dbReference>
<evidence type="ECO:0000259" key="7">
    <source>
        <dbReference type="PROSITE" id="PS50004"/>
    </source>
</evidence>
<feature type="region of interest" description="Disordered" evidence="6">
    <location>
        <begin position="1364"/>
        <end position="1398"/>
    </location>
</feature>
<feature type="compositionally biased region" description="Low complexity" evidence="6">
    <location>
        <begin position="801"/>
        <end position="812"/>
    </location>
</feature>
<dbReference type="Gene3D" id="2.30.42.10">
    <property type="match status" value="1"/>
</dbReference>
<keyword evidence="3" id="KW-0862">Zinc</keyword>
<dbReference type="Pfam" id="PF00595">
    <property type="entry name" value="PDZ"/>
    <property type="match status" value="1"/>
</dbReference>
<dbReference type="SMART" id="SM00239">
    <property type="entry name" value="C2"/>
    <property type="match status" value="1"/>
</dbReference>
<dbReference type="SMART" id="SM00228">
    <property type="entry name" value="PDZ"/>
    <property type="match status" value="1"/>
</dbReference>
<evidence type="ECO:0000256" key="3">
    <source>
        <dbReference type="ARBA" id="ARBA00022833"/>
    </source>
</evidence>
<feature type="region of interest" description="Disordered" evidence="6">
    <location>
        <begin position="1806"/>
        <end position="1842"/>
    </location>
</feature>
<dbReference type="SUPFAM" id="SSF57903">
    <property type="entry name" value="FYVE/PHD zinc finger"/>
    <property type="match status" value="1"/>
</dbReference>
<evidence type="ECO:0000313" key="10">
    <source>
        <dbReference type="EMBL" id="GFT20041.1"/>
    </source>
</evidence>
<feature type="compositionally biased region" description="Acidic residues" evidence="6">
    <location>
        <begin position="310"/>
        <end position="323"/>
    </location>
</feature>
<protein>
    <submittedName>
        <fullName evidence="10">Protein piccolo</fullName>
    </submittedName>
</protein>
<feature type="region of interest" description="Disordered" evidence="6">
    <location>
        <begin position="1023"/>
        <end position="1054"/>
    </location>
</feature>
<dbReference type="SUPFAM" id="SSF50156">
    <property type="entry name" value="PDZ domain-like"/>
    <property type="match status" value="1"/>
</dbReference>
<dbReference type="GO" id="GO:0048788">
    <property type="term" value="C:cytoskeleton of presynaptic active zone"/>
    <property type="evidence" value="ECO:0007669"/>
    <property type="project" value="TreeGrafter"/>
</dbReference>
<organism evidence="10 11">
    <name type="scientific">Nephila pilipes</name>
    <name type="common">Giant wood spider</name>
    <name type="synonym">Nephila maculata</name>
    <dbReference type="NCBI Taxonomy" id="299642"/>
    <lineage>
        <taxon>Eukaryota</taxon>
        <taxon>Metazoa</taxon>
        <taxon>Ecdysozoa</taxon>
        <taxon>Arthropoda</taxon>
        <taxon>Chelicerata</taxon>
        <taxon>Arachnida</taxon>
        <taxon>Araneae</taxon>
        <taxon>Araneomorphae</taxon>
        <taxon>Entelegynae</taxon>
        <taxon>Araneoidea</taxon>
        <taxon>Nephilidae</taxon>
        <taxon>Nephila</taxon>
    </lineage>
</organism>
<reference evidence="10" key="1">
    <citation type="submission" date="2020-08" db="EMBL/GenBank/DDBJ databases">
        <title>Multicomponent nature underlies the extraordinary mechanical properties of spider dragline silk.</title>
        <authorList>
            <person name="Kono N."/>
            <person name="Nakamura H."/>
            <person name="Mori M."/>
            <person name="Yoshida Y."/>
            <person name="Ohtoshi R."/>
            <person name="Malay A.D."/>
            <person name="Moran D.A.P."/>
            <person name="Tomita M."/>
            <person name="Numata K."/>
            <person name="Arakawa K."/>
        </authorList>
    </citation>
    <scope>NUCLEOTIDE SEQUENCE</scope>
</reference>
<dbReference type="PANTHER" id="PTHR14113:SF6">
    <property type="entry name" value="PROTEIN PICCOLO"/>
    <property type="match status" value="1"/>
</dbReference>
<evidence type="ECO:0000256" key="5">
    <source>
        <dbReference type="SAM" id="Coils"/>
    </source>
</evidence>
<feature type="compositionally biased region" description="Pro residues" evidence="6">
    <location>
        <begin position="40"/>
        <end position="69"/>
    </location>
</feature>
<dbReference type="GO" id="GO:0035418">
    <property type="term" value="P:protein localization to synapse"/>
    <property type="evidence" value="ECO:0007669"/>
    <property type="project" value="TreeGrafter"/>
</dbReference>
<feature type="region of interest" description="Disordered" evidence="6">
    <location>
        <begin position="430"/>
        <end position="450"/>
    </location>
</feature>
<feature type="compositionally biased region" description="Basic and acidic residues" evidence="6">
    <location>
        <begin position="1605"/>
        <end position="1615"/>
    </location>
</feature>
<feature type="compositionally biased region" description="Polar residues" evidence="6">
    <location>
        <begin position="229"/>
        <end position="243"/>
    </location>
</feature>
<dbReference type="GO" id="GO:1904071">
    <property type="term" value="P:presynaptic active zone assembly"/>
    <property type="evidence" value="ECO:0007669"/>
    <property type="project" value="TreeGrafter"/>
</dbReference>
<feature type="compositionally biased region" description="Polar residues" evidence="6">
    <location>
        <begin position="773"/>
        <end position="783"/>
    </location>
</feature>
<evidence type="ECO:0000256" key="1">
    <source>
        <dbReference type="ARBA" id="ARBA00022723"/>
    </source>
</evidence>
<evidence type="ECO:0000313" key="11">
    <source>
        <dbReference type="Proteomes" id="UP000887013"/>
    </source>
</evidence>
<proteinExistence type="predicted"/>
<feature type="domain" description="C2" evidence="7">
    <location>
        <begin position="1621"/>
        <end position="1744"/>
    </location>
</feature>
<feature type="compositionally biased region" description="Low complexity" evidence="6">
    <location>
        <begin position="70"/>
        <end position="80"/>
    </location>
</feature>
<dbReference type="InterPro" id="IPR013083">
    <property type="entry name" value="Znf_RING/FYVE/PHD"/>
</dbReference>
<sequence>MGNEESQQQAGGAPGGQPPPQQQQTGFGGMGMPRFSGPQQQPPRPMGPMAPRPRGPGPPMQRGPGPGPLRQPVQVGVQPWAEPPVQQPQRFQPPAVRPLAQQQQLQQQQQQQLQQQQLQKQHQMEEEAGLDLSSLSEAEKAKILSVMARAQDMDEDYERHKRAKDEVAPQILCPLCQVVDLAVETNKMCGDCGKNFCQKCGTFVPGEGRRSVWVCNTCSNRRKQQSVVIATNQQQDTYTSTGQKVAGDSSGRKDDSMSREYHLHPVDDVVTPPHADTAGSDDYYLLMDDDDQWNDDIDDRTSSIRRMLEEAEEEEEEEYDSDEGGGGASLQTYYDRSPGEVYTIPEEEEEMVSPMMLSQGVTWDGELNPDTASSLLRWRGMGQSSHPSQQQTVQQSVSLIGTPSSSGLMSGSLIPSSAVGTIPRTVPLTSLSQSPAWPASTQPQDQQQWNLQQAQMVQQVTQQTSQQPLSMQPQQQQLTAQKLQQQQLQGAKPMDMTQGMNMMTQQQQQQQNQLQKQQLKKGDDWSPGTDLSPILDVSPSLEAAEQELMEKCQDQLRPIPRATSGTISGMLADFNKALGLATTPEDGQPQRNLMVATTVAPPTQQPISGTVGGGGTAPQAVLPSGTEMDQNQNLVQQQFQLQQQQLMIQQQQQVIQQQQQQLQQQVHLQQQIQQQQQLQTQQQQQHQQQQQLQQQEIQMLQQQQTTPLVQQQPGVVVSGTTPMQPQAQRKVHRRLPQPTMDQMHAAIAAQTPKSKSRTPSSIGGYQRPVSPIMPSSTSRTLYESTSTPGLLSVQQSGLSASSAGISSSISPIPKKDQDESEIGKKIRRRLPPVPLDQEPVVVRRTKDRTRTLSMGAMPLSTSSERNWESRRMPQRTTSLDDGMSLTTTTSSDLDFLGLTTSTDTYLQFLSSTLFGPTTTTTTTSVLASIPSSIGMSTTSLLGRRDLSAPHSLSSYLRGSSYLLDSQGPEGPKLPSYMMSLKQQLRDELRSVTEQRRRITDPDLSGLLSHSSWADSYDPLRKLGSSTLPPVGGSRLTGGGGASLRRARHRRHASDTKLATSFPAMGRDLYDDPLYRYKLYHPSSSMPFKSFEFESIDDQLRTDGTYGQYARSTYPRRSSLSDTPLTSKTVDSPAMRRYNRDMARLRRHTDTGLVFMGLDPYGRSGQRTMQRKARSWHPSPHASEDEEEREERKAKVKAEIARRRQHIEENSRLHDELYKVARFRDPTGGGYISPAYGDRLYTSPISLESGGSSQDSTRDPDLDQDYFLRNQRYPYSSTFPAYGSHRRSTTLHSSYPWSYEYTEDDLLYDGVYDYSPLATTDSETDLAPMPLLPDMPTRSRKLLHDLGSTPLYDKQHYRGGVAYDDYVEDRRPPPPPHPSTGDHQHHSTHLRKAQNSKTSQKYDFPVKRILLTRDPKDRSVSGNGLGMKVVGGKEIPGSNGMIGAYVARIYPGGVVETLGEVREGDQVLEWNGVPLTGKTYEEVQRIIASSGDEVEIVIRSDFNMLTSRSSSHHHHHHQQQPQNRRRGEGERHGGHHHQSGGYRSSRSDADGYNRNYDNEDYYQPPADEGVNHSNYADHRGGSSSPSRGYHQGTSRRQQRIVSPVGEKGDSSDNKEKYRAEDISGEIQLQVCHDSKAGILYVTIVRARNLVTSRDNSGLPDPYVICYLLPDRCFENQRRTRYFSRCSNPEWKQTMVYPHVPQDQLKRKHLEISVWNYDINRPPEFLGEVIIDLKDSSVIDEQSRWRHEDGQTQQPLHSEEHPLFRRSRRHQEATTHCIKAGHLPHKKQQLGEKIFQADDQEVQRYRKLHKGEQSELAPSSTPHGQHHGPPAPATRMPRRRLLNPVTPGILLKALC</sequence>
<feature type="compositionally biased region" description="Basic and acidic residues" evidence="6">
    <location>
        <begin position="813"/>
        <end position="824"/>
    </location>
</feature>
<feature type="compositionally biased region" description="Low complexity" evidence="6">
    <location>
        <begin position="502"/>
        <end position="517"/>
    </location>
</feature>
<feature type="region of interest" description="Disordered" evidence="6">
    <location>
        <begin position="502"/>
        <end position="530"/>
    </location>
</feature>
<feature type="compositionally biased region" description="Low complexity" evidence="6">
    <location>
        <begin position="441"/>
        <end position="450"/>
    </location>
</feature>
<feature type="region of interest" description="Disordered" evidence="6">
    <location>
        <begin position="1163"/>
        <end position="1193"/>
    </location>
</feature>
<evidence type="ECO:0000256" key="4">
    <source>
        <dbReference type="PROSITE-ProRule" id="PRU00091"/>
    </source>
</evidence>
<dbReference type="GO" id="GO:0098978">
    <property type="term" value="C:glutamatergic synapse"/>
    <property type="evidence" value="ECO:0007669"/>
    <property type="project" value="TreeGrafter"/>
</dbReference>
<feature type="compositionally biased region" description="Low complexity" evidence="6">
    <location>
        <begin position="876"/>
        <end position="885"/>
    </location>
</feature>
<dbReference type="Gene3D" id="2.60.40.150">
    <property type="entry name" value="C2 domain"/>
    <property type="match status" value="1"/>
</dbReference>
<dbReference type="CDD" id="cd06714">
    <property type="entry name" value="PDZ_RIM-like"/>
    <property type="match status" value="1"/>
</dbReference>
<dbReference type="GO" id="GO:0030424">
    <property type="term" value="C:axon"/>
    <property type="evidence" value="ECO:0007669"/>
    <property type="project" value="TreeGrafter"/>
</dbReference>
<name>A0A8X6NLK9_NEPPI</name>
<feature type="compositionally biased region" description="Polar residues" evidence="6">
    <location>
        <begin position="751"/>
        <end position="763"/>
    </location>
</feature>
<feature type="compositionally biased region" description="Polar residues" evidence="6">
    <location>
        <begin position="1580"/>
        <end position="1594"/>
    </location>
</feature>
<feature type="coiled-coil region" evidence="5">
    <location>
        <begin position="641"/>
        <end position="703"/>
    </location>
</feature>
<evidence type="ECO:0000256" key="2">
    <source>
        <dbReference type="ARBA" id="ARBA00022771"/>
    </source>
</evidence>
<dbReference type="PANTHER" id="PTHR14113">
    <property type="entry name" value="PICCOLO/BASSOON"/>
    <property type="match status" value="1"/>
</dbReference>
<dbReference type="GO" id="GO:0008270">
    <property type="term" value="F:zinc ion binding"/>
    <property type="evidence" value="ECO:0007669"/>
    <property type="project" value="UniProtKB-KW"/>
</dbReference>
<feature type="region of interest" description="Disordered" evidence="6">
    <location>
        <begin position="1"/>
        <end position="108"/>
    </location>
</feature>
<dbReference type="InterPro" id="IPR001478">
    <property type="entry name" value="PDZ"/>
</dbReference>
<dbReference type="InterPro" id="IPR017455">
    <property type="entry name" value="Znf_FYVE-rel"/>
</dbReference>
<dbReference type="OrthoDB" id="67688at2759"/>
<dbReference type="PROSITE" id="PS50106">
    <property type="entry name" value="PDZ"/>
    <property type="match status" value="1"/>
</dbReference>
<feature type="region of interest" description="Disordered" evidence="6">
    <location>
        <begin position="1740"/>
        <end position="1760"/>
    </location>
</feature>
<keyword evidence="11" id="KW-1185">Reference proteome</keyword>
<dbReference type="InterPro" id="IPR036034">
    <property type="entry name" value="PDZ_sf"/>
</dbReference>